<organism evidence="2">
    <name type="scientific">Picea glauca</name>
    <name type="common">White spruce</name>
    <name type="synonym">Pinus glauca</name>
    <dbReference type="NCBI Taxonomy" id="3330"/>
    <lineage>
        <taxon>Eukaryota</taxon>
        <taxon>Viridiplantae</taxon>
        <taxon>Streptophyta</taxon>
        <taxon>Embryophyta</taxon>
        <taxon>Tracheophyta</taxon>
        <taxon>Spermatophyta</taxon>
        <taxon>Pinopsida</taxon>
        <taxon>Pinidae</taxon>
        <taxon>Conifers I</taxon>
        <taxon>Pinales</taxon>
        <taxon>Pinaceae</taxon>
        <taxon>Picea</taxon>
    </lineage>
</organism>
<dbReference type="EMBL" id="LKAM01000001">
    <property type="protein sequence ID" value="KUM50606.1"/>
    <property type="molecule type" value="Genomic_DNA"/>
</dbReference>
<sequence>MEKKRQQLDEIVRWKEQHKTIHANVRPLSRDEISLIYSSIRRVEYNLKDVVEDLDALKQDNENYLTKVVEMAELHRVPIFPNKDEPLPLRDLMELLYQYTEENK</sequence>
<evidence type="ECO:0000313" key="2">
    <source>
        <dbReference type="EMBL" id="KUM50606.1"/>
    </source>
</evidence>
<geneLocation type="mitochondrion" evidence="2"/>
<dbReference type="AlphaFoldDB" id="A0A101M3X1"/>
<keyword evidence="1" id="KW-0175">Coiled coil</keyword>
<name>A0A101M3X1_PICGL</name>
<evidence type="ECO:0000256" key="1">
    <source>
        <dbReference type="SAM" id="Coils"/>
    </source>
</evidence>
<reference evidence="2" key="1">
    <citation type="journal article" date="2015" name="Genome Biol. Evol.">
        <title>Organellar Genomes of White Spruce (Picea glauca): Assembly and Annotation.</title>
        <authorList>
            <person name="Jackman S.D."/>
            <person name="Warren R.L."/>
            <person name="Gibb E.A."/>
            <person name="Vandervalk B.P."/>
            <person name="Mohamadi H."/>
            <person name="Chu J."/>
            <person name="Raymond A."/>
            <person name="Pleasance S."/>
            <person name="Coope R."/>
            <person name="Wildung M.R."/>
            <person name="Ritland C.E."/>
            <person name="Bousquet J."/>
            <person name="Jones S.J."/>
            <person name="Bohlmann J."/>
            <person name="Birol I."/>
        </authorList>
    </citation>
    <scope>NUCLEOTIDE SEQUENCE [LARGE SCALE GENOMIC DNA]</scope>
    <source>
        <tissue evidence="2">Flushing bud</tissue>
    </source>
</reference>
<proteinExistence type="predicted"/>
<keyword evidence="2" id="KW-0496">Mitochondrion</keyword>
<comment type="caution">
    <text evidence="2">The sequence shown here is derived from an EMBL/GenBank/DDBJ whole genome shotgun (WGS) entry which is preliminary data.</text>
</comment>
<feature type="coiled-coil region" evidence="1">
    <location>
        <begin position="40"/>
        <end position="74"/>
    </location>
</feature>
<accession>A0A101M3X1</accession>
<gene>
    <name evidence="2" type="ORF">ABT39_MTgene450</name>
</gene>
<protein>
    <submittedName>
        <fullName evidence="2">Uncharacterized protein</fullName>
    </submittedName>
</protein>